<comment type="caution">
    <text evidence="1">The sequence shown here is derived from an EMBL/GenBank/DDBJ whole genome shotgun (WGS) entry which is preliminary data.</text>
</comment>
<dbReference type="Pfam" id="PF03564">
    <property type="entry name" value="DUF1759"/>
    <property type="match status" value="1"/>
</dbReference>
<sequence length="214" mass="24468">MSRAMSTGRINSSAAARKALSSVNFRLPQLNIPAFSGKFVDWMSFKDLFVTTVHSQNSLSNIQKFQYLKVLHSDEPASLMKHIPLSYYSYEVAWGKLKGRFDEKNQIVRAIIKTFKDQKSISQANVTNLRNLVDTNDEVLRGLNALGTETTSRDPWLMQLLLQKLDPETKRLCSVKTADIDFSTLKEFIEFLNIRFSHLDLMICKESDTKLPTK</sequence>
<protein>
    <submittedName>
        <fullName evidence="1">Uncharacterized protein</fullName>
    </submittedName>
</protein>
<dbReference type="OrthoDB" id="6431417at2759"/>
<name>A0A4Y2BLK9_ARAVE</name>
<gene>
    <name evidence="1" type="ORF">AVEN_216490_1</name>
</gene>
<dbReference type="EMBL" id="BGPR01000091">
    <property type="protein sequence ID" value="GBL93141.1"/>
    <property type="molecule type" value="Genomic_DNA"/>
</dbReference>
<keyword evidence="2" id="KW-1185">Reference proteome</keyword>
<dbReference type="InterPro" id="IPR005312">
    <property type="entry name" value="DUF1759"/>
</dbReference>
<evidence type="ECO:0000313" key="2">
    <source>
        <dbReference type="Proteomes" id="UP000499080"/>
    </source>
</evidence>
<dbReference type="PANTHER" id="PTHR22954:SF3">
    <property type="entry name" value="PROTEIN CBG08539"/>
    <property type="match status" value="1"/>
</dbReference>
<accession>A0A4Y2BLK9</accession>
<proteinExistence type="predicted"/>
<organism evidence="1 2">
    <name type="scientific">Araneus ventricosus</name>
    <name type="common">Orbweaver spider</name>
    <name type="synonym">Epeira ventricosa</name>
    <dbReference type="NCBI Taxonomy" id="182803"/>
    <lineage>
        <taxon>Eukaryota</taxon>
        <taxon>Metazoa</taxon>
        <taxon>Ecdysozoa</taxon>
        <taxon>Arthropoda</taxon>
        <taxon>Chelicerata</taxon>
        <taxon>Arachnida</taxon>
        <taxon>Araneae</taxon>
        <taxon>Araneomorphae</taxon>
        <taxon>Entelegynae</taxon>
        <taxon>Araneoidea</taxon>
        <taxon>Araneidae</taxon>
        <taxon>Araneus</taxon>
    </lineage>
</organism>
<dbReference type="Proteomes" id="UP000499080">
    <property type="component" value="Unassembled WGS sequence"/>
</dbReference>
<reference evidence="1 2" key="1">
    <citation type="journal article" date="2019" name="Sci. Rep.">
        <title>Orb-weaving spider Araneus ventricosus genome elucidates the spidroin gene catalogue.</title>
        <authorList>
            <person name="Kono N."/>
            <person name="Nakamura H."/>
            <person name="Ohtoshi R."/>
            <person name="Moran D.A.P."/>
            <person name="Shinohara A."/>
            <person name="Yoshida Y."/>
            <person name="Fujiwara M."/>
            <person name="Mori M."/>
            <person name="Tomita M."/>
            <person name="Arakawa K."/>
        </authorList>
    </citation>
    <scope>NUCLEOTIDE SEQUENCE [LARGE SCALE GENOMIC DNA]</scope>
</reference>
<dbReference type="AlphaFoldDB" id="A0A4Y2BLK9"/>
<dbReference type="PANTHER" id="PTHR22954">
    <property type="entry name" value="RETROVIRAL PROTEASE-RELATED"/>
    <property type="match status" value="1"/>
</dbReference>
<evidence type="ECO:0000313" key="1">
    <source>
        <dbReference type="EMBL" id="GBL93141.1"/>
    </source>
</evidence>